<dbReference type="EMBL" id="LR796931">
    <property type="protein sequence ID" value="CAB4176255.1"/>
    <property type="molecule type" value="Genomic_DNA"/>
</dbReference>
<reference evidence="4" key="1">
    <citation type="submission" date="2020-05" db="EMBL/GenBank/DDBJ databases">
        <authorList>
            <person name="Chiriac C."/>
            <person name="Salcher M."/>
            <person name="Ghai R."/>
            <person name="Kavagutti S V."/>
        </authorList>
    </citation>
    <scope>NUCLEOTIDE SEQUENCE</scope>
</reference>
<dbReference type="EMBL" id="LR797169">
    <property type="protein sequence ID" value="CAB4190919.1"/>
    <property type="molecule type" value="Genomic_DNA"/>
</dbReference>
<dbReference type="EMBL" id="LR798290">
    <property type="protein sequence ID" value="CAB5220529.1"/>
    <property type="molecule type" value="Genomic_DNA"/>
</dbReference>
<name>A0A6J5R1Z5_9CAUD</name>
<evidence type="ECO:0000313" key="4">
    <source>
        <dbReference type="EMBL" id="CAB4190919.1"/>
    </source>
</evidence>
<sequence>MSDNFVYGSAEYLRESRITGEPMTPVSQRQLDREAKEADEEERRLNDLERSPYAEGLEYDLVLELDQTQREYSIVITDLFPLTGDQND</sequence>
<dbReference type="EMBL" id="LR797535">
    <property type="protein sequence ID" value="CAB4223379.1"/>
    <property type="molecule type" value="Genomic_DNA"/>
</dbReference>
<proteinExistence type="predicted"/>
<evidence type="ECO:0000313" key="6">
    <source>
        <dbReference type="EMBL" id="CAB5220529.1"/>
    </source>
</evidence>
<evidence type="ECO:0000256" key="1">
    <source>
        <dbReference type="SAM" id="MobiDB-lite"/>
    </source>
</evidence>
<evidence type="ECO:0000313" key="2">
    <source>
        <dbReference type="EMBL" id="CAB4145815.1"/>
    </source>
</evidence>
<evidence type="ECO:0000313" key="5">
    <source>
        <dbReference type="EMBL" id="CAB4223379.1"/>
    </source>
</evidence>
<feature type="compositionally biased region" description="Basic and acidic residues" evidence="1">
    <location>
        <begin position="30"/>
        <end position="49"/>
    </location>
</feature>
<evidence type="ECO:0000313" key="3">
    <source>
        <dbReference type="EMBL" id="CAB4176255.1"/>
    </source>
</evidence>
<feature type="region of interest" description="Disordered" evidence="1">
    <location>
        <begin position="17"/>
        <end position="49"/>
    </location>
</feature>
<organism evidence="4">
    <name type="scientific">uncultured Caudovirales phage</name>
    <dbReference type="NCBI Taxonomy" id="2100421"/>
    <lineage>
        <taxon>Viruses</taxon>
        <taxon>Duplodnaviria</taxon>
        <taxon>Heunggongvirae</taxon>
        <taxon>Uroviricota</taxon>
        <taxon>Caudoviricetes</taxon>
        <taxon>Peduoviridae</taxon>
        <taxon>Maltschvirus</taxon>
        <taxon>Maltschvirus maltsch</taxon>
    </lineage>
</organism>
<dbReference type="EMBL" id="LR796453">
    <property type="protein sequence ID" value="CAB4145815.1"/>
    <property type="molecule type" value="Genomic_DNA"/>
</dbReference>
<gene>
    <name evidence="4" type="ORF">UFOVP1219_9</name>
    <name evidence="5" type="ORF">UFOVP1671_58</name>
    <name evidence="6" type="ORF">UFOVP358_49</name>
    <name evidence="2" type="ORF">UFOVP476_55</name>
    <name evidence="3" type="ORF">UFOVP986_20</name>
</gene>
<accession>A0A6J5R1Z5</accession>
<protein>
    <submittedName>
        <fullName evidence="4">Uncharacterized protein</fullName>
    </submittedName>
</protein>